<dbReference type="GO" id="GO:0061630">
    <property type="term" value="F:ubiquitin protein ligase activity"/>
    <property type="evidence" value="ECO:0007669"/>
    <property type="project" value="InterPro"/>
</dbReference>
<dbReference type="GO" id="GO:0007131">
    <property type="term" value="P:reciprocal meiotic recombination"/>
    <property type="evidence" value="ECO:0007669"/>
    <property type="project" value="InterPro"/>
</dbReference>
<evidence type="ECO:0000313" key="4">
    <source>
        <dbReference type="Proteomes" id="UP001374579"/>
    </source>
</evidence>
<evidence type="ECO:0000256" key="1">
    <source>
        <dbReference type="SAM" id="Coils"/>
    </source>
</evidence>
<accession>A0AAN9C2K8</accession>
<keyword evidence="4" id="KW-1185">Reference proteome</keyword>
<evidence type="ECO:0000256" key="2">
    <source>
        <dbReference type="SAM" id="MobiDB-lite"/>
    </source>
</evidence>
<dbReference type="EMBL" id="JBAMIC010000001">
    <property type="protein sequence ID" value="KAK7116232.1"/>
    <property type="molecule type" value="Genomic_DNA"/>
</dbReference>
<dbReference type="AlphaFoldDB" id="A0AAN9C2K8"/>
<comment type="caution">
    <text evidence="3">The sequence shown here is derived from an EMBL/GenBank/DDBJ whole genome shotgun (WGS) entry which is preliminary data.</text>
</comment>
<evidence type="ECO:0000313" key="3">
    <source>
        <dbReference type="EMBL" id="KAK7116232.1"/>
    </source>
</evidence>
<evidence type="ECO:0008006" key="5">
    <source>
        <dbReference type="Google" id="ProtNLM"/>
    </source>
</evidence>
<organism evidence="3 4">
    <name type="scientific">Littorina saxatilis</name>
    <dbReference type="NCBI Taxonomy" id="31220"/>
    <lineage>
        <taxon>Eukaryota</taxon>
        <taxon>Metazoa</taxon>
        <taxon>Spiralia</taxon>
        <taxon>Lophotrochozoa</taxon>
        <taxon>Mollusca</taxon>
        <taxon>Gastropoda</taxon>
        <taxon>Caenogastropoda</taxon>
        <taxon>Littorinimorpha</taxon>
        <taxon>Littorinoidea</taxon>
        <taxon>Littorinidae</taxon>
        <taxon>Littorina</taxon>
    </lineage>
</organism>
<name>A0AAN9C2K8_9CAEN</name>
<proteinExistence type="predicted"/>
<dbReference type="GO" id="GO:0000795">
    <property type="term" value="C:synaptonemal complex"/>
    <property type="evidence" value="ECO:0007669"/>
    <property type="project" value="InterPro"/>
</dbReference>
<dbReference type="Proteomes" id="UP001374579">
    <property type="component" value="Unassembled WGS sequence"/>
</dbReference>
<gene>
    <name evidence="3" type="ORF">V1264_001950</name>
</gene>
<sequence>MDDDLICNLRTCRKRLNSSFAWVTSCSHIFCDADGAREFTKSLICPACDTSLPNKYDIVRLDLKPSEQFKAIAWCGLRPETVLEMCTRAIAFWNYQCHQERTYQEHMASKARDKNAQLEQYYEQVVNRLQTELNTIKNRIASTKKKLEEYETKCRELKCNLTEKTRQHSKLQALYEALRRRCVTPATFSDSNGPTDIRDIHAQSFMMNLSSRDDILGPPGSTGRNHPSVTGGLDVIRRSPPEREFTLKPNHTPQAGDAGNLPRFSMDPRMM</sequence>
<feature type="compositionally biased region" description="Basic and acidic residues" evidence="2">
    <location>
        <begin position="235"/>
        <end position="246"/>
    </location>
</feature>
<feature type="coiled-coil region" evidence="1">
    <location>
        <begin position="108"/>
        <end position="181"/>
    </location>
</feature>
<dbReference type="PANTHER" id="PTHR14305">
    <property type="entry name" value="E3 UBIQUITIN-PROTEIN LIGASE CCNB1IP1"/>
    <property type="match status" value="1"/>
</dbReference>
<dbReference type="InterPro" id="IPR042448">
    <property type="entry name" value="CCNB1IP1"/>
</dbReference>
<protein>
    <recommendedName>
        <fullName evidence="5">RING-type domain-containing protein</fullName>
    </recommendedName>
</protein>
<dbReference type="PANTHER" id="PTHR14305:SF0">
    <property type="entry name" value="E3 UBIQUITIN-PROTEIN LIGASE CCNB1IP1"/>
    <property type="match status" value="1"/>
</dbReference>
<keyword evidence="1" id="KW-0175">Coiled coil</keyword>
<feature type="region of interest" description="Disordered" evidence="2">
    <location>
        <begin position="211"/>
        <end position="271"/>
    </location>
</feature>
<reference evidence="3 4" key="1">
    <citation type="submission" date="2024-02" db="EMBL/GenBank/DDBJ databases">
        <title>Chromosome-scale genome assembly of the rough periwinkle Littorina saxatilis.</title>
        <authorList>
            <person name="De Jode A."/>
            <person name="Faria R."/>
            <person name="Formenti G."/>
            <person name="Sims Y."/>
            <person name="Smith T.P."/>
            <person name="Tracey A."/>
            <person name="Wood J.M.D."/>
            <person name="Zagrodzka Z.B."/>
            <person name="Johannesson K."/>
            <person name="Butlin R.K."/>
            <person name="Leder E.H."/>
        </authorList>
    </citation>
    <scope>NUCLEOTIDE SEQUENCE [LARGE SCALE GENOMIC DNA]</scope>
    <source>
        <strain evidence="3">Snail1</strain>
        <tissue evidence="3">Muscle</tissue>
    </source>
</reference>